<keyword evidence="7" id="KW-1185">Reference proteome</keyword>
<protein>
    <recommendedName>
        <fullName evidence="5">MYND-type domain-containing protein</fullName>
    </recommendedName>
</protein>
<dbReference type="Pfam" id="PF01753">
    <property type="entry name" value="zf-MYND"/>
    <property type="match status" value="1"/>
</dbReference>
<evidence type="ECO:0000259" key="5">
    <source>
        <dbReference type="PROSITE" id="PS50865"/>
    </source>
</evidence>
<dbReference type="Gene3D" id="6.10.140.2220">
    <property type="match status" value="1"/>
</dbReference>
<proteinExistence type="predicted"/>
<evidence type="ECO:0000256" key="1">
    <source>
        <dbReference type="ARBA" id="ARBA00022723"/>
    </source>
</evidence>
<dbReference type="Proteomes" id="UP001385951">
    <property type="component" value="Unassembled WGS sequence"/>
</dbReference>
<comment type="caution">
    <text evidence="6">The sequence shown here is derived from an EMBL/GenBank/DDBJ whole genome shotgun (WGS) entry which is preliminary data.</text>
</comment>
<organism evidence="6 7">
    <name type="scientific">Cerrena zonata</name>
    <dbReference type="NCBI Taxonomy" id="2478898"/>
    <lineage>
        <taxon>Eukaryota</taxon>
        <taxon>Fungi</taxon>
        <taxon>Dikarya</taxon>
        <taxon>Basidiomycota</taxon>
        <taxon>Agaricomycotina</taxon>
        <taxon>Agaricomycetes</taxon>
        <taxon>Polyporales</taxon>
        <taxon>Cerrenaceae</taxon>
        <taxon>Cerrena</taxon>
    </lineage>
</organism>
<keyword evidence="1" id="KW-0479">Metal-binding</keyword>
<name>A0AAW0FNI7_9APHY</name>
<evidence type="ECO:0000313" key="7">
    <source>
        <dbReference type="Proteomes" id="UP001385951"/>
    </source>
</evidence>
<reference evidence="6 7" key="1">
    <citation type="submission" date="2022-09" db="EMBL/GenBank/DDBJ databases">
        <authorList>
            <person name="Palmer J.M."/>
        </authorList>
    </citation>
    <scope>NUCLEOTIDE SEQUENCE [LARGE SCALE GENOMIC DNA]</scope>
    <source>
        <strain evidence="6 7">DSM 7382</strain>
    </source>
</reference>
<evidence type="ECO:0000256" key="2">
    <source>
        <dbReference type="ARBA" id="ARBA00022771"/>
    </source>
</evidence>
<gene>
    <name evidence="6" type="ORF">QCA50_016366</name>
</gene>
<evidence type="ECO:0000256" key="3">
    <source>
        <dbReference type="ARBA" id="ARBA00022833"/>
    </source>
</evidence>
<keyword evidence="3" id="KW-0862">Zinc</keyword>
<dbReference type="AlphaFoldDB" id="A0AAW0FNI7"/>
<dbReference type="InterPro" id="IPR002893">
    <property type="entry name" value="Znf_MYND"/>
</dbReference>
<dbReference type="SUPFAM" id="SSF144232">
    <property type="entry name" value="HIT/MYND zinc finger-like"/>
    <property type="match status" value="1"/>
</dbReference>
<dbReference type="EMBL" id="JASBNA010000048">
    <property type="protein sequence ID" value="KAK7680584.1"/>
    <property type="molecule type" value="Genomic_DNA"/>
</dbReference>
<evidence type="ECO:0000256" key="4">
    <source>
        <dbReference type="PROSITE-ProRule" id="PRU00134"/>
    </source>
</evidence>
<keyword evidence="2 4" id="KW-0863">Zinc-finger</keyword>
<dbReference type="GO" id="GO:0008270">
    <property type="term" value="F:zinc ion binding"/>
    <property type="evidence" value="ECO:0007669"/>
    <property type="project" value="UniProtKB-KW"/>
</dbReference>
<evidence type="ECO:0000313" key="6">
    <source>
        <dbReference type="EMBL" id="KAK7680584.1"/>
    </source>
</evidence>
<sequence length="297" mass="33137">MGRATIKEGAIEIAYGWDHITGYFLSVTDKRLFVDQGASEDVNTVVRKVTNMAGYFDLHTARMGGIGQTVLLKTILVFWKRYGVPETHIHRARLGQGVPGPEMELDGQACVVCGQPTLLRCSKCRGIYACDKEHAKKGWKIHKPKCKAPDESTMLAPAASKVSIKVVKGYLLPLEEPIPRIVDIEVNARENLDHSLDTKTFIGDGVIQNFFITRGGDLWSQGCTGPRIEIMFRKAFPCTGSSLNFCVLGMTKGQGPNMWTVPLLLMKLPDEEKRQYVDVDEEALRALKIFLNKPRTR</sequence>
<accession>A0AAW0FNI7</accession>
<feature type="domain" description="MYND-type" evidence="5">
    <location>
        <begin position="110"/>
        <end position="146"/>
    </location>
</feature>
<dbReference type="PROSITE" id="PS50865">
    <property type="entry name" value="ZF_MYND_2"/>
    <property type="match status" value="1"/>
</dbReference>